<reference evidence="3 4" key="1">
    <citation type="journal article" date="2016" name="Nat. Commun.">
        <title>Thousands of microbial genomes shed light on interconnected biogeochemical processes in an aquifer system.</title>
        <authorList>
            <person name="Anantharaman K."/>
            <person name="Brown C.T."/>
            <person name="Hug L.A."/>
            <person name="Sharon I."/>
            <person name="Castelle C.J."/>
            <person name="Probst A.J."/>
            <person name="Thomas B.C."/>
            <person name="Singh A."/>
            <person name="Wilkins M.J."/>
            <person name="Karaoz U."/>
            <person name="Brodie E.L."/>
            <person name="Williams K.H."/>
            <person name="Hubbard S.S."/>
            <person name="Banfield J.F."/>
        </authorList>
    </citation>
    <scope>NUCLEOTIDE SEQUENCE [LARGE SCALE GENOMIC DNA]</scope>
</reference>
<dbReference type="SUPFAM" id="SSF52418">
    <property type="entry name" value="Nucleoside phosphorylase/phosphoribosyltransferase catalytic domain"/>
    <property type="match status" value="1"/>
</dbReference>
<evidence type="ECO:0000313" key="4">
    <source>
        <dbReference type="Proteomes" id="UP000177053"/>
    </source>
</evidence>
<dbReference type="Gene3D" id="3.40.50.1000">
    <property type="entry name" value="HAD superfamily/HAD-like"/>
    <property type="match status" value="1"/>
</dbReference>
<keyword evidence="1" id="KW-0328">Glycosyltransferase</keyword>
<evidence type="ECO:0000256" key="2">
    <source>
        <dbReference type="ARBA" id="ARBA00022679"/>
    </source>
</evidence>
<dbReference type="Gene3D" id="1.10.150.520">
    <property type="match status" value="1"/>
</dbReference>
<dbReference type="SUPFAM" id="SSF56784">
    <property type="entry name" value="HAD-like"/>
    <property type="match status" value="1"/>
</dbReference>
<dbReference type="InterPro" id="IPR023214">
    <property type="entry name" value="HAD_sf"/>
</dbReference>
<name>A0A1F7X9Q8_9BACT</name>
<dbReference type="AlphaFoldDB" id="A0A1F7X9Q8"/>
<evidence type="ECO:0000313" key="3">
    <source>
        <dbReference type="EMBL" id="OGM11766.1"/>
    </source>
</evidence>
<comment type="caution">
    <text evidence="3">The sequence shown here is derived from an EMBL/GenBank/DDBJ whole genome shotgun (WGS) entry which is preliminary data.</text>
</comment>
<dbReference type="Pfam" id="PF00702">
    <property type="entry name" value="Hydrolase"/>
    <property type="match status" value="1"/>
</dbReference>
<dbReference type="EMBL" id="MGFS01000011">
    <property type="protein sequence ID" value="OGM11766.1"/>
    <property type="molecule type" value="Genomic_DNA"/>
</dbReference>
<dbReference type="CDD" id="cd01427">
    <property type="entry name" value="HAD_like"/>
    <property type="match status" value="1"/>
</dbReference>
<dbReference type="Gene3D" id="3.40.1030.10">
    <property type="entry name" value="Nucleoside phosphorylase/phosphoribosyltransferase catalytic domain"/>
    <property type="match status" value="1"/>
</dbReference>
<dbReference type="Proteomes" id="UP000177053">
    <property type="component" value="Unassembled WGS sequence"/>
</dbReference>
<dbReference type="SFLD" id="SFLDS00003">
    <property type="entry name" value="Haloacid_Dehalogenase"/>
    <property type="match status" value="1"/>
</dbReference>
<dbReference type="GO" id="GO:0016757">
    <property type="term" value="F:glycosyltransferase activity"/>
    <property type="evidence" value="ECO:0007669"/>
    <property type="project" value="UniProtKB-KW"/>
</dbReference>
<gene>
    <name evidence="3" type="ORF">A2Z22_04295</name>
</gene>
<protein>
    <submittedName>
        <fullName evidence="3">Uncharacterized protein</fullName>
    </submittedName>
</protein>
<keyword evidence="2" id="KW-0808">Transferase</keyword>
<organism evidence="3 4">
    <name type="scientific">Candidatus Woesebacteria bacterium RBG_16_34_12</name>
    <dbReference type="NCBI Taxonomy" id="1802480"/>
    <lineage>
        <taxon>Bacteria</taxon>
        <taxon>Candidatus Woeseibacteriota</taxon>
    </lineage>
</organism>
<dbReference type="SFLD" id="SFLDG01129">
    <property type="entry name" value="C1.5:_HAD__Beta-PGM__Phosphata"/>
    <property type="match status" value="1"/>
</dbReference>
<accession>A0A1F7X9Q8</accession>
<proteinExistence type="predicted"/>
<dbReference type="InterPro" id="IPR035902">
    <property type="entry name" value="Nuc_phospho_transferase"/>
</dbReference>
<sequence length="655" mass="72323">MLVKNPDPLTYEQCFSLGAYICLTSNTALYDALASRTKGYSCGLLERDTLRLQAVSLLQAMSTREGLIGLQPQEIAGLVAVTLELDTVVRTKTPRELPTFALGGMGGDRGLKKDGEQSKLFSVSTLAALALADFAPVHKHHSYPNTSRVAGQSAIEAMGARSDFAESASMRTSLDVANVLMSSCHSTRTLHTISHALKGETINHIIGPVAVPHNAANEINALIGVNHNVHPETIVQSLKILHGKRIQKYGNSVAFCGIEAPLAEVDLDIVNPTNYYRCHDLKGLVAIDEVPPPPYTTMASFLVNGENAGTYLIAPTDFMEAEEARVLENDHLLIPNTAEEILAANENVIKGEDSVKSRYVAMTVALALFTKKYASFPDALDKTRKRVNSVYLRDCYQLAIGAMSNGNLEKRIRLYIESTQKDMLPGIDLVILDVDNTLVNPRNSGFYKKYSEAVNSAVSIYLNVSLEEGIKIADFYRKYYGGGERALFADNLDQHFPQYGKRDVNFDLLYNTMCTIDPIGQFDRDEITPEFLNLLRRQGKKVVALTDSPEDLSRKILKEVGIDPNLQFDLYITYTREKGPQKILLGKDIFAKIAKNFGIPPSRVLSIGDTLKSDIDPAEQLGMKVCLISPRTKDDYVGLQSRSFYSAFEAYRNSL</sequence>
<evidence type="ECO:0000256" key="1">
    <source>
        <dbReference type="ARBA" id="ARBA00022676"/>
    </source>
</evidence>
<dbReference type="InterPro" id="IPR036412">
    <property type="entry name" value="HAD-like_sf"/>
</dbReference>